<sequence length="24" mass="2631">MELRSDWNASTSTAVCQEAKSTSK</sequence>
<name>A0A820GWC9_9BILA</name>
<feature type="compositionally biased region" description="Polar residues" evidence="1">
    <location>
        <begin position="7"/>
        <end position="24"/>
    </location>
</feature>
<evidence type="ECO:0000313" key="3">
    <source>
        <dbReference type="Proteomes" id="UP000663881"/>
    </source>
</evidence>
<protein>
    <submittedName>
        <fullName evidence="2">Uncharacterized protein</fullName>
    </submittedName>
</protein>
<dbReference type="AlphaFoldDB" id="A0A820GWC9"/>
<reference evidence="2" key="1">
    <citation type="submission" date="2021-02" db="EMBL/GenBank/DDBJ databases">
        <authorList>
            <person name="Nowell W R."/>
        </authorList>
    </citation>
    <scope>NUCLEOTIDE SEQUENCE</scope>
</reference>
<dbReference type="Proteomes" id="UP000663881">
    <property type="component" value="Unassembled WGS sequence"/>
</dbReference>
<gene>
    <name evidence="2" type="ORF">OKA104_LOCUS45344</name>
</gene>
<feature type="region of interest" description="Disordered" evidence="1">
    <location>
        <begin position="1"/>
        <end position="24"/>
    </location>
</feature>
<proteinExistence type="predicted"/>
<dbReference type="EMBL" id="CAJOAY010014922">
    <property type="protein sequence ID" value="CAF4283976.1"/>
    <property type="molecule type" value="Genomic_DNA"/>
</dbReference>
<comment type="caution">
    <text evidence="2">The sequence shown here is derived from an EMBL/GenBank/DDBJ whole genome shotgun (WGS) entry which is preliminary data.</text>
</comment>
<organism evidence="2 3">
    <name type="scientific">Adineta steineri</name>
    <dbReference type="NCBI Taxonomy" id="433720"/>
    <lineage>
        <taxon>Eukaryota</taxon>
        <taxon>Metazoa</taxon>
        <taxon>Spiralia</taxon>
        <taxon>Gnathifera</taxon>
        <taxon>Rotifera</taxon>
        <taxon>Eurotatoria</taxon>
        <taxon>Bdelloidea</taxon>
        <taxon>Adinetida</taxon>
        <taxon>Adinetidae</taxon>
        <taxon>Adineta</taxon>
    </lineage>
</organism>
<accession>A0A820GWC9</accession>
<evidence type="ECO:0000313" key="2">
    <source>
        <dbReference type="EMBL" id="CAF4283976.1"/>
    </source>
</evidence>
<evidence type="ECO:0000256" key="1">
    <source>
        <dbReference type="SAM" id="MobiDB-lite"/>
    </source>
</evidence>
<feature type="non-terminal residue" evidence="2">
    <location>
        <position position="24"/>
    </location>
</feature>